<dbReference type="InterPro" id="IPR001810">
    <property type="entry name" value="F-box_dom"/>
</dbReference>
<dbReference type="ExpressionAtlas" id="R7W3E7">
    <property type="expression patterns" value="baseline"/>
</dbReference>
<feature type="compositionally biased region" description="Acidic residues" evidence="1">
    <location>
        <begin position="438"/>
        <end position="448"/>
    </location>
</feature>
<dbReference type="InterPro" id="IPR032675">
    <property type="entry name" value="LRR_dom_sf"/>
</dbReference>
<sequence>MAAASHLDGGTKRRRKEEEVEAGVEAAEDLISELPEALRLHVLCLLPLKSAIRTGALSTRWCSLWTHRWPAPSSLDFRLGIGDSPHPLLETLERRGRRRLQWFALSFGIGAFKAEHFRRCLDLAVACAVEDLHVHRVHHFFARFYKFRLPLGDPHLARLSFRYISVDLPDSFSARSHPFTALEVIHLRCVHISNDTVSSLVAACPLLHTLDLRYCEGLDSVSVAAAGAHLRSLTVAECDPCIDVLFADEASETVCQSSCQISCHRRCTMQIAEFERASATDVRSGDQQHERHLLFPCGMLWPSFGEAICAVILNAYYTPLQLPTINYPYEPEDEPSGSESEENGSMEELSYQEAHGEDALDEDLSEGEAPEKDGLEEQLSEGDALEEDELEEELSEGDELEEELSEGNELVEELSGGEPPEEKQSHKQGLEEHGSMEELSDGGQSEEETLEHGDVFENLMLLKMMNFMGRYNEMQLVSLVLKKAISLKQLILFTPKINHPEELHKDHMNTSHLLERKLFSLRKASPNAQIVLSEPDDSAVQPLHEALVKIY</sequence>
<evidence type="ECO:0000313" key="4">
    <source>
        <dbReference type="EnsemblPlants" id="EMT14301"/>
    </source>
</evidence>
<dbReference type="Pfam" id="PF23622">
    <property type="entry name" value="LRR_At1g61320_AtMIF1"/>
    <property type="match status" value="1"/>
</dbReference>
<dbReference type="AlphaFoldDB" id="R7W3E7"/>
<dbReference type="InterPro" id="IPR053781">
    <property type="entry name" value="F-box_AtFBL13-like"/>
</dbReference>
<dbReference type="InterPro" id="IPR053772">
    <property type="entry name" value="At1g61320/At1g61330-like"/>
</dbReference>
<dbReference type="InterPro" id="IPR055357">
    <property type="entry name" value="LRR_At1g61320_AtMIF1"/>
</dbReference>
<evidence type="ECO:0000256" key="1">
    <source>
        <dbReference type="SAM" id="MobiDB-lite"/>
    </source>
</evidence>
<feature type="region of interest" description="Disordered" evidence="1">
    <location>
        <begin position="1"/>
        <end position="20"/>
    </location>
</feature>
<feature type="compositionally biased region" description="Acidic residues" evidence="1">
    <location>
        <begin position="376"/>
        <end position="412"/>
    </location>
</feature>
<dbReference type="SUPFAM" id="SSF52047">
    <property type="entry name" value="RNI-like"/>
    <property type="match status" value="1"/>
</dbReference>
<reference evidence="4" key="1">
    <citation type="submission" date="2015-06" db="UniProtKB">
        <authorList>
            <consortium name="EnsemblPlants"/>
        </authorList>
    </citation>
    <scope>IDENTIFICATION</scope>
</reference>
<evidence type="ECO:0000259" key="2">
    <source>
        <dbReference type="Pfam" id="PF00646"/>
    </source>
</evidence>
<dbReference type="EnsemblPlants" id="EMT14301">
    <property type="protein sequence ID" value="EMT14301"/>
    <property type="gene ID" value="F775_16536"/>
</dbReference>
<evidence type="ECO:0000259" key="3">
    <source>
        <dbReference type="Pfam" id="PF23622"/>
    </source>
</evidence>
<dbReference type="Gene3D" id="3.80.10.10">
    <property type="entry name" value="Ribonuclease Inhibitor"/>
    <property type="match status" value="1"/>
</dbReference>
<dbReference type="SUPFAM" id="SSF81383">
    <property type="entry name" value="F-box domain"/>
    <property type="match status" value="1"/>
</dbReference>
<protein>
    <submittedName>
        <fullName evidence="4">Uncharacterized protein</fullName>
    </submittedName>
</protein>
<dbReference type="InterPro" id="IPR036047">
    <property type="entry name" value="F-box-like_dom_sf"/>
</dbReference>
<feature type="compositionally biased region" description="Acidic residues" evidence="1">
    <location>
        <begin position="359"/>
        <end position="368"/>
    </location>
</feature>
<organism evidence="4">
    <name type="scientific">Aegilops tauschii</name>
    <name type="common">Tausch's goatgrass</name>
    <name type="synonym">Aegilops squarrosa</name>
    <dbReference type="NCBI Taxonomy" id="37682"/>
    <lineage>
        <taxon>Eukaryota</taxon>
        <taxon>Viridiplantae</taxon>
        <taxon>Streptophyta</taxon>
        <taxon>Embryophyta</taxon>
        <taxon>Tracheophyta</taxon>
        <taxon>Spermatophyta</taxon>
        <taxon>Magnoliopsida</taxon>
        <taxon>Liliopsida</taxon>
        <taxon>Poales</taxon>
        <taxon>Poaceae</taxon>
        <taxon>BOP clade</taxon>
        <taxon>Pooideae</taxon>
        <taxon>Triticodae</taxon>
        <taxon>Triticeae</taxon>
        <taxon>Triticinae</taxon>
        <taxon>Aegilops</taxon>
    </lineage>
</organism>
<feature type="region of interest" description="Disordered" evidence="1">
    <location>
        <begin position="327"/>
        <end position="448"/>
    </location>
</feature>
<feature type="compositionally biased region" description="Acidic residues" evidence="1">
    <location>
        <begin position="330"/>
        <end position="345"/>
    </location>
</feature>
<accession>R7W3E7</accession>
<feature type="domain" description="F-box" evidence="2">
    <location>
        <begin position="31"/>
        <end position="67"/>
    </location>
</feature>
<dbReference type="PANTHER" id="PTHR34145">
    <property type="entry name" value="OS02G0105600 PROTEIN"/>
    <property type="match status" value="1"/>
</dbReference>
<dbReference type="CDD" id="cd22160">
    <property type="entry name" value="F-box_AtFBL13-like"/>
    <property type="match status" value="1"/>
</dbReference>
<feature type="compositionally biased region" description="Basic and acidic residues" evidence="1">
    <location>
        <begin position="420"/>
        <end position="436"/>
    </location>
</feature>
<dbReference type="PANTHER" id="PTHR34145:SF65">
    <property type="entry name" value="FBD DOMAIN-CONTAINING PROTEIN"/>
    <property type="match status" value="1"/>
</dbReference>
<dbReference type="Pfam" id="PF00646">
    <property type="entry name" value="F-box"/>
    <property type="match status" value="1"/>
</dbReference>
<proteinExistence type="predicted"/>
<feature type="domain" description="At1g61320/AtMIF1 LRR" evidence="3">
    <location>
        <begin position="113"/>
        <end position="239"/>
    </location>
</feature>
<name>R7W3E7_AEGTA</name>